<keyword evidence="3 5" id="KW-0274">FAD</keyword>
<evidence type="ECO:0000313" key="7">
    <source>
        <dbReference type="EMBL" id="KAK9129260.1"/>
    </source>
</evidence>
<keyword evidence="6" id="KW-0472">Membrane</keyword>
<keyword evidence="2 5" id="KW-0285">Flavoprotein</keyword>
<evidence type="ECO:0000256" key="1">
    <source>
        <dbReference type="ARBA" id="ARBA00009183"/>
    </source>
</evidence>
<accession>A0AAP0J952</accession>
<protein>
    <recommendedName>
        <fullName evidence="5">Flavin-containing monooxygenase</fullName>
        <ecNumber evidence="5">1.-.-.-</ecNumber>
    </recommendedName>
</protein>
<dbReference type="GO" id="GO:0050661">
    <property type="term" value="F:NADP binding"/>
    <property type="evidence" value="ECO:0007669"/>
    <property type="project" value="InterPro"/>
</dbReference>
<dbReference type="InterPro" id="IPR050346">
    <property type="entry name" value="FMO-like"/>
</dbReference>
<dbReference type="InterPro" id="IPR036188">
    <property type="entry name" value="FAD/NAD-bd_sf"/>
</dbReference>
<keyword evidence="5" id="KW-0503">Monooxygenase</keyword>
<feature type="transmembrane region" description="Helical" evidence="6">
    <location>
        <begin position="50"/>
        <end position="67"/>
    </location>
</feature>
<evidence type="ECO:0000313" key="8">
    <source>
        <dbReference type="Proteomes" id="UP001417504"/>
    </source>
</evidence>
<comment type="similarity">
    <text evidence="1 5">Belongs to the FMO family.</text>
</comment>
<dbReference type="GO" id="GO:0004499">
    <property type="term" value="F:N,N-dimethylaniline monooxygenase activity"/>
    <property type="evidence" value="ECO:0007669"/>
    <property type="project" value="InterPro"/>
</dbReference>
<keyword evidence="8" id="KW-1185">Reference proteome</keyword>
<organism evidence="7 8">
    <name type="scientific">Stephania japonica</name>
    <dbReference type="NCBI Taxonomy" id="461633"/>
    <lineage>
        <taxon>Eukaryota</taxon>
        <taxon>Viridiplantae</taxon>
        <taxon>Streptophyta</taxon>
        <taxon>Embryophyta</taxon>
        <taxon>Tracheophyta</taxon>
        <taxon>Spermatophyta</taxon>
        <taxon>Magnoliopsida</taxon>
        <taxon>Ranunculales</taxon>
        <taxon>Menispermaceae</taxon>
        <taxon>Menispermoideae</taxon>
        <taxon>Cissampelideae</taxon>
        <taxon>Stephania</taxon>
    </lineage>
</organism>
<dbReference type="Proteomes" id="UP001417504">
    <property type="component" value="Unassembled WGS sequence"/>
</dbReference>
<dbReference type="EMBL" id="JBBNAE010000004">
    <property type="protein sequence ID" value="KAK9129260.1"/>
    <property type="molecule type" value="Genomic_DNA"/>
</dbReference>
<gene>
    <name evidence="7" type="ORF">Sjap_009747</name>
</gene>
<dbReference type="Pfam" id="PF00743">
    <property type="entry name" value="FMO-like"/>
    <property type="match status" value="1"/>
</dbReference>
<dbReference type="SUPFAM" id="SSF51905">
    <property type="entry name" value="FAD/NAD(P)-binding domain"/>
    <property type="match status" value="1"/>
</dbReference>
<dbReference type="InterPro" id="IPR020946">
    <property type="entry name" value="Flavin_mOase-like"/>
</dbReference>
<keyword evidence="6" id="KW-0812">Transmembrane</keyword>
<reference evidence="7 8" key="1">
    <citation type="submission" date="2024-01" db="EMBL/GenBank/DDBJ databases">
        <title>Genome assemblies of Stephania.</title>
        <authorList>
            <person name="Yang L."/>
        </authorList>
    </citation>
    <scope>NUCLEOTIDE SEQUENCE [LARGE SCALE GENOMIC DNA]</scope>
    <source>
        <strain evidence="7">QJT</strain>
        <tissue evidence="7">Leaf</tissue>
    </source>
</reference>
<name>A0AAP0J952_9MAGN</name>
<evidence type="ECO:0000256" key="6">
    <source>
        <dbReference type="SAM" id="Phobius"/>
    </source>
</evidence>
<comment type="caution">
    <text evidence="7">The sequence shown here is derived from an EMBL/GenBank/DDBJ whole genome shotgun (WGS) entry which is preliminary data.</text>
</comment>
<keyword evidence="4 5" id="KW-0560">Oxidoreductase</keyword>
<dbReference type="PANTHER" id="PTHR23023">
    <property type="entry name" value="DIMETHYLANILINE MONOOXYGENASE"/>
    <property type="match status" value="1"/>
</dbReference>
<dbReference type="Gene3D" id="3.50.50.60">
    <property type="entry name" value="FAD/NAD(P)-binding domain"/>
    <property type="match status" value="1"/>
</dbReference>
<evidence type="ECO:0000256" key="5">
    <source>
        <dbReference type="RuleBase" id="RU361177"/>
    </source>
</evidence>
<comment type="cofactor">
    <cofactor evidence="5">
        <name>FAD</name>
        <dbReference type="ChEBI" id="CHEBI:57692"/>
    </cofactor>
</comment>
<keyword evidence="6" id="KW-1133">Transmembrane helix</keyword>
<dbReference type="AlphaFoldDB" id="A0AAP0J952"/>
<evidence type="ECO:0000256" key="2">
    <source>
        <dbReference type="ARBA" id="ARBA00022630"/>
    </source>
</evidence>
<sequence length="189" mass="21434">MEDATTVELVKGKHVVVVGNQNSGLDIAVECDMANGAEHPCTLIYRTKHWSLPNFTVWGVLIFMLYFNRFSELMLHKPGQGLTYGNAMKSYVKSRYPLKKYDMIPESSLLDNFYDKVEDKSIVLKEAKRFGFCKTGLKIEEDKAPLQADVVILATGYKDDEKLKNIFSSTTLQKRIIGSPTLTVPLYRN</sequence>
<dbReference type="GO" id="GO:0050660">
    <property type="term" value="F:flavin adenine dinucleotide binding"/>
    <property type="evidence" value="ECO:0007669"/>
    <property type="project" value="InterPro"/>
</dbReference>
<dbReference type="EC" id="1.-.-.-" evidence="5"/>
<evidence type="ECO:0000256" key="3">
    <source>
        <dbReference type="ARBA" id="ARBA00022827"/>
    </source>
</evidence>
<evidence type="ECO:0000256" key="4">
    <source>
        <dbReference type="ARBA" id="ARBA00023002"/>
    </source>
</evidence>
<proteinExistence type="inferred from homology"/>